<dbReference type="InterPro" id="IPR004017">
    <property type="entry name" value="Cys_rich_dom"/>
</dbReference>
<dbReference type="PANTHER" id="PTHR30296:SF0">
    <property type="entry name" value="LACTATE UTILIZATION PROTEIN A"/>
    <property type="match status" value="1"/>
</dbReference>
<gene>
    <name evidence="2" type="ORF">A5869_002095</name>
    <name evidence="3" type="ORF">EB18_02159</name>
</gene>
<feature type="domain" description="Cysteine-rich" evidence="1">
    <location>
        <begin position="132"/>
        <end position="215"/>
    </location>
</feature>
<dbReference type="Pfam" id="PF02754">
    <property type="entry name" value="CCG"/>
    <property type="match status" value="2"/>
</dbReference>
<dbReference type="EMBL" id="NIBL01000003">
    <property type="protein sequence ID" value="OUZ14989.1"/>
    <property type="molecule type" value="Genomic_DNA"/>
</dbReference>
<organism evidence="2 4">
    <name type="scientific">Enterococcus cecorum</name>
    <dbReference type="NCBI Taxonomy" id="44008"/>
    <lineage>
        <taxon>Bacteria</taxon>
        <taxon>Bacillati</taxon>
        <taxon>Bacillota</taxon>
        <taxon>Bacilli</taxon>
        <taxon>Lactobacillales</taxon>
        <taxon>Enterococcaceae</taxon>
        <taxon>Enterococcus</taxon>
    </lineage>
</organism>
<feature type="domain" description="Cysteine-rich" evidence="1">
    <location>
        <begin position="5"/>
        <end position="84"/>
    </location>
</feature>
<evidence type="ECO:0000313" key="4">
    <source>
        <dbReference type="Proteomes" id="UP000196503"/>
    </source>
</evidence>
<proteinExistence type="predicted"/>
<dbReference type="Proteomes" id="UP000196503">
    <property type="component" value="Unassembled WGS sequence"/>
</dbReference>
<sequence length="250" mass="27951">MKASLFTSCVVDALFPNVPIAMTEVLERFGVEVLLPESQVCCGQPTLNSGYRKDSRKVLINQIEAFKDAEYIVGAAGSCTATFKEYAELFKDDPQYRALAEDLSKRTFEFTQFLHYELGLTDVGATLNARATYHRSCHMSRILKEKQTPFIMMKYVKGLEYVELPHIENCCGFGGTFSVKEPLISNAMVTEKMNDVISTGAEVLISADMACLMNIGGKFNREGKKIKIMHIAEVLNHDVDESRVPQLARV</sequence>
<dbReference type="RefSeq" id="WP_087403246.1">
    <property type="nucleotide sequence ID" value="NZ_AP035890.1"/>
</dbReference>
<dbReference type="AlphaFoldDB" id="A0A1Y3UII5"/>
<protein>
    <submittedName>
        <fullName evidence="3">Oxidoreductase</fullName>
    </submittedName>
</protein>
<evidence type="ECO:0000313" key="3">
    <source>
        <dbReference type="EMBL" id="RBR27625.1"/>
    </source>
</evidence>
<evidence type="ECO:0000259" key="1">
    <source>
        <dbReference type="Pfam" id="PF02754"/>
    </source>
</evidence>
<dbReference type="PANTHER" id="PTHR30296">
    <property type="entry name" value="UNCHARACTERIZED PROTEIN YKGE"/>
    <property type="match status" value="1"/>
</dbReference>
<reference evidence="2 4" key="2">
    <citation type="submission" date="2017-05" db="EMBL/GenBank/DDBJ databases">
        <title>The Genome Sequence of Enterococcus faecium 2D5_DIV0622.</title>
        <authorList>
            <consortium name="The Broad Institute Genomics Platform"/>
            <consortium name="The Broad Institute Genomic Center for Infectious Diseases"/>
            <person name="Earl A."/>
            <person name="Manson A."/>
            <person name="Schwartman J."/>
            <person name="Gilmore M."/>
            <person name="Abouelleil A."/>
            <person name="Cao P."/>
            <person name="Chapman S."/>
            <person name="Cusick C."/>
            <person name="Shea T."/>
            <person name="Young S."/>
            <person name="Neafsey D."/>
            <person name="Nusbaum C."/>
            <person name="Birren B."/>
        </authorList>
    </citation>
    <scope>NUCLEOTIDE SEQUENCE [LARGE SCALE GENOMIC DNA]</scope>
    <source>
        <strain evidence="2 4">2D5_DIV0622</strain>
    </source>
</reference>
<reference evidence="3 5" key="1">
    <citation type="submission" date="2015-06" db="EMBL/GenBank/DDBJ databases">
        <title>The Genome Sequence of Enterococcus cecorum 170AEA1.</title>
        <authorList>
            <consortium name="The Broad Institute Genomics Platform"/>
            <consortium name="The Broad Institute Genome Sequencing Center for Infectious Disease"/>
            <person name="Earl A.M."/>
            <person name="Van Tyne D."/>
            <person name="Lebreton F."/>
            <person name="Saavedra J.T."/>
            <person name="Gilmore M.S."/>
            <person name="Manson McGuire A."/>
            <person name="Clock S."/>
            <person name="Crupain M."/>
            <person name="Rangan U."/>
            <person name="Young S."/>
            <person name="Abouelleil A."/>
            <person name="Cao P."/>
            <person name="Chapman S.B."/>
            <person name="Griggs A."/>
            <person name="Priest M."/>
            <person name="Shea T."/>
            <person name="Wortman J."/>
            <person name="Nusbaum C."/>
            <person name="Birren B."/>
        </authorList>
    </citation>
    <scope>NUCLEOTIDE SEQUENCE [LARGE SCALE GENOMIC DNA]</scope>
    <source>
        <strain evidence="3 5">170AEA1</strain>
    </source>
</reference>
<dbReference type="GO" id="GO:0016491">
    <property type="term" value="F:oxidoreductase activity"/>
    <property type="evidence" value="ECO:0007669"/>
    <property type="project" value="UniProtKB-ARBA"/>
</dbReference>
<comment type="caution">
    <text evidence="2">The sequence shown here is derived from an EMBL/GenBank/DDBJ whole genome shotgun (WGS) entry which is preliminary data.</text>
</comment>
<evidence type="ECO:0000313" key="2">
    <source>
        <dbReference type="EMBL" id="OUZ14989.1"/>
    </source>
</evidence>
<name>A0A1Y3UII5_9ENTE</name>
<dbReference type="EMBL" id="LEOY01000022">
    <property type="protein sequence ID" value="RBR27625.1"/>
    <property type="molecule type" value="Genomic_DNA"/>
</dbReference>
<accession>A0A1Y3UII5</accession>
<dbReference type="GO" id="GO:0005829">
    <property type="term" value="C:cytosol"/>
    <property type="evidence" value="ECO:0007669"/>
    <property type="project" value="TreeGrafter"/>
</dbReference>
<dbReference type="Proteomes" id="UP000252800">
    <property type="component" value="Unassembled WGS sequence"/>
</dbReference>
<evidence type="ECO:0000313" key="5">
    <source>
        <dbReference type="Proteomes" id="UP000252800"/>
    </source>
</evidence>